<keyword evidence="2" id="KW-1185">Reference proteome</keyword>
<dbReference type="AlphaFoldDB" id="A0A162RCW8"/>
<organism evidence="1 2">
    <name type="scientific">Mucor lusitanicus CBS 277.49</name>
    <dbReference type="NCBI Taxonomy" id="747725"/>
    <lineage>
        <taxon>Eukaryota</taxon>
        <taxon>Fungi</taxon>
        <taxon>Fungi incertae sedis</taxon>
        <taxon>Mucoromycota</taxon>
        <taxon>Mucoromycotina</taxon>
        <taxon>Mucoromycetes</taxon>
        <taxon>Mucorales</taxon>
        <taxon>Mucorineae</taxon>
        <taxon>Mucoraceae</taxon>
        <taxon>Mucor</taxon>
    </lineage>
</organism>
<dbReference type="EMBL" id="AMYB01000003">
    <property type="protein sequence ID" value="OAD04189.1"/>
    <property type="molecule type" value="Genomic_DNA"/>
</dbReference>
<sequence length="151" mass="17857">MAITRDDYAAKLKQKNAYEFYLQLSEQAIKKKPAKSTLARRKAEFFKIINEADPQHRDKMRSIWTSLSSQNYVLAETNVSEFAMDIDPFMRDVDQLTTERETAKANATRQKFDYFPFLREFFKASFQHGLLHDTSNASTRKSARRRQKRYQ</sequence>
<proteinExistence type="predicted"/>
<reference evidence="1 2" key="1">
    <citation type="submission" date="2015-06" db="EMBL/GenBank/DDBJ databases">
        <title>Expansion of signal transduction pathways in fungi by whole-genome duplication.</title>
        <authorList>
            <consortium name="DOE Joint Genome Institute"/>
            <person name="Corrochano L.M."/>
            <person name="Kuo A."/>
            <person name="Marcet-Houben M."/>
            <person name="Polaino S."/>
            <person name="Salamov A."/>
            <person name="Villalobos J.M."/>
            <person name="Alvarez M.I."/>
            <person name="Avalos J."/>
            <person name="Benito E.P."/>
            <person name="Benoit I."/>
            <person name="Burger G."/>
            <person name="Camino L.P."/>
            <person name="Canovas D."/>
            <person name="Cerda-Olmedo E."/>
            <person name="Cheng J.-F."/>
            <person name="Dominguez A."/>
            <person name="Elias M."/>
            <person name="Eslava A.P."/>
            <person name="Glaser F."/>
            <person name="Grimwood J."/>
            <person name="Gutierrez G."/>
            <person name="Heitman J."/>
            <person name="Henrissat B."/>
            <person name="Iturriaga E.A."/>
            <person name="Lang B.F."/>
            <person name="Lavin J.L."/>
            <person name="Lee S."/>
            <person name="Li W."/>
            <person name="Lindquist E."/>
            <person name="Lopez-Garcia S."/>
            <person name="Luque E.M."/>
            <person name="Marcos A.T."/>
            <person name="Martin J."/>
            <person name="Mccluskey K."/>
            <person name="Medina H.R."/>
            <person name="Miralles-Duran A."/>
            <person name="Miyazaki A."/>
            <person name="Munoz-Torres E."/>
            <person name="Oguiza J.A."/>
            <person name="Ohm R."/>
            <person name="Olmedo M."/>
            <person name="Orejas M."/>
            <person name="Ortiz-Castellanos L."/>
            <person name="Pisabarro A.G."/>
            <person name="Rodriguez-Romero J."/>
            <person name="Ruiz-Herrera J."/>
            <person name="Ruiz-Vazquez R."/>
            <person name="Sanz C."/>
            <person name="Schackwitz W."/>
            <person name="Schmutz J."/>
            <person name="Shahriari M."/>
            <person name="Shelest E."/>
            <person name="Silva-Franco F."/>
            <person name="Soanes D."/>
            <person name="Syed K."/>
            <person name="Tagua V.G."/>
            <person name="Talbot N.J."/>
            <person name="Thon M."/>
            <person name="De Vries R.P."/>
            <person name="Wiebenga A."/>
            <person name="Yadav J.S."/>
            <person name="Braun E.L."/>
            <person name="Baker S."/>
            <person name="Garre V."/>
            <person name="Horwitz B."/>
            <person name="Torres-Martinez S."/>
            <person name="Idnurm A."/>
            <person name="Herrera-Estrella A."/>
            <person name="Gabaldon T."/>
            <person name="Grigoriev I.V."/>
        </authorList>
    </citation>
    <scope>NUCLEOTIDE SEQUENCE [LARGE SCALE GENOMIC DNA]</scope>
    <source>
        <strain evidence="1 2">CBS 277.49</strain>
    </source>
</reference>
<dbReference type="STRING" id="747725.A0A162RCW8"/>
<accession>A0A162RCW8</accession>
<name>A0A162RCW8_MUCCL</name>
<protein>
    <submittedName>
        <fullName evidence="1">Uncharacterized protein</fullName>
    </submittedName>
</protein>
<evidence type="ECO:0000313" key="1">
    <source>
        <dbReference type="EMBL" id="OAD04189.1"/>
    </source>
</evidence>
<dbReference type="Proteomes" id="UP000077051">
    <property type="component" value="Unassembled WGS sequence"/>
</dbReference>
<gene>
    <name evidence="1" type="ORF">MUCCIDRAFT_108008</name>
</gene>
<comment type="caution">
    <text evidence="1">The sequence shown here is derived from an EMBL/GenBank/DDBJ whole genome shotgun (WGS) entry which is preliminary data.</text>
</comment>
<dbReference type="VEuPathDB" id="FungiDB:MUCCIDRAFT_108008"/>
<evidence type="ECO:0000313" key="2">
    <source>
        <dbReference type="Proteomes" id="UP000077051"/>
    </source>
</evidence>